<dbReference type="Proteomes" id="UP000769157">
    <property type="component" value="Unassembled WGS sequence"/>
</dbReference>
<dbReference type="GeneID" id="70232201"/>
<sequence length="242" mass="27136">MIRRLREPDVSEPPEFVLVCEQSKGDTVNWRFSPSFIIEPASAVEVLEKLVVGLGSEKVHVTNLESRPKVACGVAVGDFSVGWILDRLGQPIERGVLADVVWMLLHKLQSRGPQGLDGVRVVVQRYGEPVSEVVLFHELEHIVVDLAMILTARLEIPVVLEVFQRLGFVKVARFESHLVVIIEIVCVSNTVQVQFLDPLLLFGRVNVGRGGPDRFRDLFEKHLSRTNLFHPGLEVLGKRIRA</sequence>
<accession>A0A9P8PHA9</accession>
<name>A0A9P8PHA9_9ASCO</name>
<reference evidence="1" key="1">
    <citation type="journal article" date="2021" name="Open Biol.">
        <title>Shared evolutionary footprints suggest mitochondrial oxidative damage underlies multiple complex I losses in fungi.</title>
        <authorList>
            <person name="Schikora-Tamarit M.A."/>
            <person name="Marcet-Houben M."/>
            <person name="Nosek J."/>
            <person name="Gabaldon T."/>
        </authorList>
    </citation>
    <scope>NUCLEOTIDE SEQUENCE</scope>
    <source>
        <strain evidence="1">CBS6075</strain>
    </source>
</reference>
<keyword evidence="2" id="KW-1185">Reference proteome</keyword>
<reference evidence="1" key="2">
    <citation type="submission" date="2021-01" db="EMBL/GenBank/DDBJ databases">
        <authorList>
            <person name="Schikora-Tamarit M.A."/>
        </authorList>
    </citation>
    <scope>NUCLEOTIDE SEQUENCE</scope>
    <source>
        <strain evidence="1">CBS6075</strain>
    </source>
</reference>
<evidence type="ECO:0000313" key="1">
    <source>
        <dbReference type="EMBL" id="KAH3671530.1"/>
    </source>
</evidence>
<evidence type="ECO:0000313" key="2">
    <source>
        <dbReference type="Proteomes" id="UP000769157"/>
    </source>
</evidence>
<comment type="caution">
    <text evidence="1">The sequence shown here is derived from an EMBL/GenBank/DDBJ whole genome shotgun (WGS) entry which is preliminary data.</text>
</comment>
<proteinExistence type="predicted"/>
<dbReference type="EMBL" id="JAEUBE010000055">
    <property type="protein sequence ID" value="KAH3671530.1"/>
    <property type="molecule type" value="Genomic_DNA"/>
</dbReference>
<protein>
    <submittedName>
        <fullName evidence="1">Uncharacterized protein</fullName>
    </submittedName>
</protein>
<dbReference type="RefSeq" id="XP_046064706.1">
    <property type="nucleotide sequence ID" value="XM_046203208.1"/>
</dbReference>
<organism evidence="1 2">
    <name type="scientific">Ogataea philodendri</name>
    <dbReference type="NCBI Taxonomy" id="1378263"/>
    <lineage>
        <taxon>Eukaryota</taxon>
        <taxon>Fungi</taxon>
        <taxon>Dikarya</taxon>
        <taxon>Ascomycota</taxon>
        <taxon>Saccharomycotina</taxon>
        <taxon>Pichiomycetes</taxon>
        <taxon>Pichiales</taxon>
        <taxon>Pichiaceae</taxon>
        <taxon>Ogataea</taxon>
    </lineage>
</organism>
<dbReference type="AlphaFoldDB" id="A0A9P8PHA9"/>
<gene>
    <name evidence="1" type="ORF">OGAPHI_000233</name>
</gene>